<dbReference type="SUPFAM" id="SSF53335">
    <property type="entry name" value="S-adenosyl-L-methionine-dependent methyltransferases"/>
    <property type="match status" value="1"/>
</dbReference>
<proteinExistence type="predicted"/>
<name>W2RN68_CYPE1</name>
<feature type="region of interest" description="Disordered" evidence="4">
    <location>
        <begin position="350"/>
        <end position="392"/>
    </location>
</feature>
<feature type="compositionally biased region" description="Basic and acidic residues" evidence="4">
    <location>
        <begin position="355"/>
        <end position="364"/>
    </location>
</feature>
<dbReference type="PROSITE" id="PS51620">
    <property type="entry name" value="SAM_TRM61"/>
    <property type="match status" value="1"/>
</dbReference>
<feature type="compositionally biased region" description="Basic and acidic residues" evidence="4">
    <location>
        <begin position="381"/>
        <end position="392"/>
    </location>
</feature>
<sequence>MSGAVRAAQQLFGKLVPAEQASVAKSASTIVRDFTRYAEGDQVLLNGRRLSSPLKRDKSSPVPNGNGSIQHNDILGQPLSTLRIDGADNRYVTVQYPSLDQYVSMTRRNVTPIYSSYASTVVSLLDLHVHPPTTDSEVAPDSDRVDILEAGTGHGSLTLHLARAIAVGNAPQPVTALPRGRQSSLLQAVQASEELPDDVDPEWSAWFRSRRAVVNTVENVSKNSTDAEKLIRGFRQGLYWPHIDFYASGVDDWIDARLVDRDERDCGFLTHVILDMPGVENMLSRAAAAMQEDAKLIVFCPSITQVAECQKLIKQDNLPLVLEKAVELGEGISTGRIWDVRIVTPRPPRLLRHQRASDSPHESADPDTENSGSTSEDQAFVEERQKTFDESSKMVCRPKVGELTFGGGFLGLWRKSTFKKPTNATETAGPF</sequence>
<feature type="compositionally biased region" description="Polar residues" evidence="4">
    <location>
        <begin position="61"/>
        <end position="71"/>
    </location>
</feature>
<evidence type="ECO:0000256" key="1">
    <source>
        <dbReference type="ARBA" id="ARBA00012796"/>
    </source>
</evidence>
<reference evidence="5 6" key="1">
    <citation type="submission" date="2013-03" db="EMBL/GenBank/DDBJ databases">
        <title>The Genome Sequence of Phialophora europaea CBS 101466.</title>
        <authorList>
            <consortium name="The Broad Institute Genomics Platform"/>
            <person name="Cuomo C."/>
            <person name="de Hoog S."/>
            <person name="Gorbushina A."/>
            <person name="Walker B."/>
            <person name="Young S.K."/>
            <person name="Zeng Q."/>
            <person name="Gargeya S."/>
            <person name="Fitzgerald M."/>
            <person name="Haas B."/>
            <person name="Abouelleil A."/>
            <person name="Allen A.W."/>
            <person name="Alvarado L."/>
            <person name="Arachchi H.M."/>
            <person name="Berlin A.M."/>
            <person name="Chapman S.B."/>
            <person name="Gainer-Dewar J."/>
            <person name="Goldberg J."/>
            <person name="Griggs A."/>
            <person name="Gujja S."/>
            <person name="Hansen M."/>
            <person name="Howarth C."/>
            <person name="Imamovic A."/>
            <person name="Ireland A."/>
            <person name="Larimer J."/>
            <person name="McCowan C."/>
            <person name="Murphy C."/>
            <person name="Pearson M."/>
            <person name="Poon T.W."/>
            <person name="Priest M."/>
            <person name="Roberts A."/>
            <person name="Saif S."/>
            <person name="Shea T."/>
            <person name="Sisk P."/>
            <person name="Sykes S."/>
            <person name="Wortman J."/>
            <person name="Nusbaum C."/>
            <person name="Birren B."/>
        </authorList>
    </citation>
    <scope>NUCLEOTIDE SEQUENCE [LARGE SCALE GENOMIC DNA]</scope>
    <source>
        <strain evidence="5 6">CBS 101466</strain>
    </source>
</reference>
<accession>W2RN68</accession>
<evidence type="ECO:0000313" key="5">
    <source>
        <dbReference type="EMBL" id="ETN37189.1"/>
    </source>
</evidence>
<feature type="region of interest" description="Disordered" evidence="4">
    <location>
        <begin position="48"/>
        <end position="73"/>
    </location>
</feature>
<dbReference type="VEuPathDB" id="FungiDB:HMPREF1541_08179"/>
<dbReference type="HOGENOM" id="CLU_029873_1_0_1"/>
<dbReference type="InterPro" id="IPR029063">
    <property type="entry name" value="SAM-dependent_MTases_sf"/>
</dbReference>
<dbReference type="OrthoDB" id="5585464at2759"/>
<organism evidence="5 6">
    <name type="scientific">Cyphellophora europaea (strain CBS 101466)</name>
    <name type="common">Phialophora europaea</name>
    <dbReference type="NCBI Taxonomy" id="1220924"/>
    <lineage>
        <taxon>Eukaryota</taxon>
        <taxon>Fungi</taxon>
        <taxon>Dikarya</taxon>
        <taxon>Ascomycota</taxon>
        <taxon>Pezizomycotina</taxon>
        <taxon>Eurotiomycetes</taxon>
        <taxon>Chaetothyriomycetidae</taxon>
        <taxon>Chaetothyriales</taxon>
        <taxon>Cyphellophoraceae</taxon>
        <taxon>Cyphellophora</taxon>
    </lineage>
</organism>
<evidence type="ECO:0000313" key="6">
    <source>
        <dbReference type="Proteomes" id="UP000030752"/>
    </source>
</evidence>
<dbReference type="STRING" id="1220924.W2RN68"/>
<evidence type="ECO:0000256" key="2">
    <source>
        <dbReference type="ARBA" id="ARBA00015963"/>
    </source>
</evidence>
<dbReference type="EMBL" id="KB822724">
    <property type="protein sequence ID" value="ETN37189.1"/>
    <property type="molecule type" value="Genomic_DNA"/>
</dbReference>
<dbReference type="InParanoid" id="W2RN68"/>
<protein>
    <recommendedName>
        <fullName evidence="2">tRNA (adenine(58)-N(1))-methyltransferase catalytic subunit TRM61</fullName>
        <ecNumber evidence="1">2.1.1.220</ecNumber>
    </recommendedName>
    <alternativeName>
        <fullName evidence="3">tRNA(m1A58)-methyltransferase subunit TRM61</fullName>
    </alternativeName>
</protein>
<dbReference type="PANTHER" id="PTHR12133:SF1">
    <property type="entry name" value="TRNA (ADENINE(58)-N(1))-METHYLTRANSFERASE, MITOCHONDRIAL"/>
    <property type="match status" value="1"/>
</dbReference>
<dbReference type="GO" id="GO:0005739">
    <property type="term" value="C:mitochondrion"/>
    <property type="evidence" value="ECO:0007669"/>
    <property type="project" value="TreeGrafter"/>
</dbReference>
<dbReference type="GO" id="GO:0030488">
    <property type="term" value="P:tRNA methylation"/>
    <property type="evidence" value="ECO:0007669"/>
    <property type="project" value="InterPro"/>
</dbReference>
<gene>
    <name evidence="5" type="ORF">HMPREF1541_08179</name>
</gene>
<dbReference type="Proteomes" id="UP000030752">
    <property type="component" value="Unassembled WGS sequence"/>
</dbReference>
<evidence type="ECO:0000256" key="3">
    <source>
        <dbReference type="ARBA" id="ARBA00033309"/>
    </source>
</evidence>
<dbReference type="Gene3D" id="3.40.50.150">
    <property type="entry name" value="Vaccinia Virus protein VP39"/>
    <property type="match status" value="1"/>
</dbReference>
<dbReference type="PANTHER" id="PTHR12133">
    <property type="entry name" value="TRNA (ADENINE(58)-N(1))-METHYLTRANSFERASE"/>
    <property type="match status" value="1"/>
</dbReference>
<dbReference type="InterPro" id="IPR014816">
    <property type="entry name" value="tRNA_MeTrfase_Gcd14"/>
</dbReference>
<evidence type="ECO:0000256" key="4">
    <source>
        <dbReference type="SAM" id="MobiDB-lite"/>
    </source>
</evidence>
<dbReference type="AlphaFoldDB" id="W2RN68"/>
<dbReference type="GO" id="GO:0031515">
    <property type="term" value="C:tRNA (m1A) methyltransferase complex"/>
    <property type="evidence" value="ECO:0007669"/>
    <property type="project" value="InterPro"/>
</dbReference>
<dbReference type="GeneID" id="19975518"/>
<dbReference type="RefSeq" id="XP_008720721.1">
    <property type="nucleotide sequence ID" value="XM_008722499.1"/>
</dbReference>
<dbReference type="EC" id="2.1.1.220" evidence="1"/>
<keyword evidence="6" id="KW-1185">Reference proteome</keyword>
<dbReference type="eggNOG" id="KOG2915">
    <property type="taxonomic scope" value="Eukaryota"/>
</dbReference>
<dbReference type="GO" id="GO:0160107">
    <property type="term" value="F:tRNA (adenine(58)-N1)-methyltransferase activity"/>
    <property type="evidence" value="ECO:0007669"/>
    <property type="project" value="UniProtKB-EC"/>
</dbReference>